<dbReference type="EMBL" id="JBHSKN010000021">
    <property type="protein sequence ID" value="MFC5243068.1"/>
    <property type="molecule type" value="Genomic_DNA"/>
</dbReference>
<gene>
    <name evidence="9 10" type="primary">panD</name>
    <name evidence="10" type="ORF">ACFPWV_24665</name>
</gene>
<comment type="catalytic activity">
    <reaction evidence="9">
        <text>L-aspartate + H(+) = beta-alanine + CO2</text>
        <dbReference type="Rhea" id="RHEA:19497"/>
        <dbReference type="ChEBI" id="CHEBI:15378"/>
        <dbReference type="ChEBI" id="CHEBI:16526"/>
        <dbReference type="ChEBI" id="CHEBI:29991"/>
        <dbReference type="ChEBI" id="CHEBI:57966"/>
        <dbReference type="EC" id="4.1.1.11"/>
    </reaction>
</comment>
<feature type="active site" description="Schiff-base intermediate with substrate; via pyruvic acid" evidence="9">
    <location>
        <position position="31"/>
    </location>
</feature>
<feature type="active site" description="Proton donor" evidence="9">
    <location>
        <position position="64"/>
    </location>
</feature>
<comment type="subunit">
    <text evidence="9">Heterooctamer of four alpha and four beta subunits.</text>
</comment>
<dbReference type="GO" id="GO:0004068">
    <property type="term" value="F:aspartate 1-decarboxylase activity"/>
    <property type="evidence" value="ECO:0007669"/>
    <property type="project" value="UniProtKB-EC"/>
</dbReference>
<evidence type="ECO:0000256" key="7">
    <source>
        <dbReference type="ARBA" id="ARBA00023270"/>
    </source>
</evidence>
<feature type="binding site" evidence="9">
    <location>
        <position position="63"/>
    </location>
    <ligand>
        <name>substrate</name>
    </ligand>
</feature>
<evidence type="ECO:0000256" key="3">
    <source>
        <dbReference type="ARBA" id="ARBA00022793"/>
    </source>
</evidence>
<dbReference type="PANTHER" id="PTHR21012:SF0">
    <property type="entry name" value="ASPARTATE 1-DECARBOXYLASE"/>
    <property type="match status" value="1"/>
</dbReference>
<comment type="similarity">
    <text evidence="9">Belongs to the PanD family.</text>
</comment>
<dbReference type="Proteomes" id="UP001596035">
    <property type="component" value="Unassembled WGS sequence"/>
</dbReference>
<dbReference type="Gene3D" id="2.40.40.20">
    <property type="match status" value="1"/>
</dbReference>
<dbReference type="InterPro" id="IPR003190">
    <property type="entry name" value="Asp_decarbox"/>
</dbReference>
<evidence type="ECO:0000256" key="4">
    <source>
        <dbReference type="ARBA" id="ARBA00022813"/>
    </source>
</evidence>
<keyword evidence="6 9" id="KW-0456">Lyase</keyword>
<comment type="cofactor">
    <cofactor evidence="9">
        <name>pyruvate</name>
        <dbReference type="ChEBI" id="CHEBI:15361"/>
    </cofactor>
    <text evidence="9">Binds 1 pyruvoyl group covalently per subunit.</text>
</comment>
<keyword evidence="7 9" id="KW-0704">Schiff base</keyword>
<reference evidence="11" key="1">
    <citation type="journal article" date="2019" name="Int. J. Syst. Evol. Microbiol.">
        <title>The Global Catalogue of Microorganisms (GCM) 10K type strain sequencing project: providing services to taxonomists for standard genome sequencing and annotation.</title>
        <authorList>
            <consortium name="The Broad Institute Genomics Platform"/>
            <consortium name="The Broad Institute Genome Sequencing Center for Infectious Disease"/>
            <person name="Wu L."/>
            <person name="Ma J."/>
        </authorList>
    </citation>
    <scope>NUCLEOTIDE SEQUENCE [LARGE SCALE GENOMIC DNA]</scope>
    <source>
        <strain evidence="11">CGMCC 4.7131</strain>
    </source>
</reference>
<dbReference type="InterPro" id="IPR009010">
    <property type="entry name" value="Asp_de-COase-like_dom_sf"/>
</dbReference>
<feature type="chain" id="PRO_5044909402" description="Aspartate 1-decarboxylase alpha chain" evidence="9">
    <location>
        <begin position="31"/>
        <end position="155"/>
    </location>
</feature>
<comment type="function">
    <text evidence="9">Catalyzes the pyruvoyl-dependent decarboxylation of aspartate to produce beta-alanine.</text>
</comment>
<evidence type="ECO:0000256" key="1">
    <source>
        <dbReference type="ARBA" id="ARBA00022490"/>
    </source>
</evidence>
<evidence type="ECO:0000256" key="8">
    <source>
        <dbReference type="ARBA" id="ARBA00023317"/>
    </source>
</evidence>
<evidence type="ECO:0000313" key="11">
    <source>
        <dbReference type="Proteomes" id="UP001596035"/>
    </source>
</evidence>
<feature type="modified residue" description="Pyruvic acid (Ser)" evidence="9">
    <location>
        <position position="31"/>
    </location>
</feature>
<protein>
    <recommendedName>
        <fullName evidence="9">Aspartate 1-decarboxylase</fullName>
        <ecNumber evidence="9">4.1.1.11</ecNumber>
    </recommendedName>
    <alternativeName>
        <fullName evidence="9">Aspartate alpha-decarboxylase</fullName>
    </alternativeName>
    <component>
        <recommendedName>
            <fullName evidence="9">Aspartate 1-decarboxylase beta chain</fullName>
        </recommendedName>
    </component>
    <component>
        <recommendedName>
            <fullName evidence="9">Aspartate 1-decarboxylase alpha chain</fullName>
        </recommendedName>
    </component>
</protein>
<feature type="binding site" evidence="9">
    <location>
        <begin position="79"/>
        <end position="81"/>
    </location>
    <ligand>
        <name>substrate</name>
    </ligand>
</feature>
<keyword evidence="11" id="KW-1185">Reference proteome</keyword>
<evidence type="ECO:0000256" key="2">
    <source>
        <dbReference type="ARBA" id="ARBA00022655"/>
    </source>
</evidence>
<dbReference type="PANTHER" id="PTHR21012">
    <property type="entry name" value="ASPARTATE 1-DECARBOXYLASE"/>
    <property type="match status" value="1"/>
</dbReference>
<proteinExistence type="inferred from homology"/>
<evidence type="ECO:0000256" key="9">
    <source>
        <dbReference type="HAMAP-Rule" id="MF_00446"/>
    </source>
</evidence>
<dbReference type="CDD" id="cd06919">
    <property type="entry name" value="Asp_decarbox"/>
    <property type="match status" value="1"/>
</dbReference>
<dbReference type="EC" id="4.1.1.11" evidence="9"/>
<comment type="pathway">
    <text evidence="9">Cofactor biosynthesis; (R)-pantothenate biosynthesis; beta-alanine from L-aspartate: step 1/1.</text>
</comment>
<name>A0ABW0DW63_9ACTN</name>
<comment type="caution">
    <text evidence="10">The sequence shown here is derived from an EMBL/GenBank/DDBJ whole genome shotgun (WGS) entry which is preliminary data.</text>
</comment>
<keyword evidence="3 9" id="KW-0210">Decarboxylase</keyword>
<evidence type="ECO:0000313" key="10">
    <source>
        <dbReference type="EMBL" id="MFC5243068.1"/>
    </source>
</evidence>
<organism evidence="10 11">
    <name type="scientific">Streptomyces atrovirens</name>
    <dbReference type="NCBI Taxonomy" id="285556"/>
    <lineage>
        <taxon>Bacteria</taxon>
        <taxon>Bacillati</taxon>
        <taxon>Actinomycetota</taxon>
        <taxon>Actinomycetes</taxon>
        <taxon>Kitasatosporales</taxon>
        <taxon>Streptomycetaceae</taxon>
        <taxon>Streptomyces</taxon>
    </lineage>
</organism>
<keyword evidence="1 9" id="KW-0963">Cytoplasm</keyword>
<accession>A0ABW0DW63</accession>
<comment type="subcellular location">
    <subcellularLocation>
        <location evidence="9">Cytoplasm</location>
    </subcellularLocation>
</comment>
<dbReference type="SUPFAM" id="SSF50692">
    <property type="entry name" value="ADC-like"/>
    <property type="match status" value="1"/>
</dbReference>
<evidence type="ECO:0000256" key="6">
    <source>
        <dbReference type="ARBA" id="ARBA00023239"/>
    </source>
</evidence>
<dbReference type="Pfam" id="PF02261">
    <property type="entry name" value="Asp_decarbox"/>
    <property type="match status" value="1"/>
</dbReference>
<feature type="chain" id="PRO_5044909403" description="Aspartate 1-decarboxylase beta chain" evidence="9">
    <location>
        <begin position="1"/>
        <end position="30"/>
    </location>
</feature>
<keyword evidence="5 9" id="KW-0865">Zymogen</keyword>
<evidence type="ECO:0000256" key="5">
    <source>
        <dbReference type="ARBA" id="ARBA00023145"/>
    </source>
</evidence>
<keyword evidence="8 9" id="KW-0670">Pyruvate</keyword>
<keyword evidence="4 9" id="KW-0068">Autocatalytic cleavage</keyword>
<dbReference type="NCBIfam" id="TIGR00223">
    <property type="entry name" value="panD"/>
    <property type="match status" value="1"/>
</dbReference>
<dbReference type="RefSeq" id="WP_344560006.1">
    <property type="nucleotide sequence ID" value="NZ_BAAATG010000016.1"/>
</dbReference>
<keyword evidence="2 9" id="KW-0566">Pantothenate biosynthesis</keyword>
<comment type="PTM">
    <text evidence="9">Is synthesized initially as an inactive proenzyme, which is activated by self-cleavage at a specific serine bond to produce a beta-subunit with a hydroxyl group at its C-terminus and an alpha-subunit with a pyruvoyl group at its N-terminus.</text>
</comment>
<sequence>MAATPVTFRDMLKSKIHRATVTQSDLHYVGSITIDAALMEAADLLPGEKVDVVDIDNGNRFSTYVITGERDSGVIGVNGAAARLVAPGDLVIVISYSAVAEEMARSFQPRIVFVDAGNRIDAVGADPAGAPDGSGLVRGDTVVARSAESGPATRT</sequence>
<dbReference type="HAMAP" id="MF_00446">
    <property type="entry name" value="PanD"/>
    <property type="match status" value="1"/>
</dbReference>